<comment type="caution">
    <text evidence="2">The sequence shown here is derived from an EMBL/GenBank/DDBJ whole genome shotgun (WGS) entry which is preliminary data.</text>
</comment>
<dbReference type="Gramene" id="OE9A111368T1">
    <property type="protein sequence ID" value="OE9A111368C1"/>
    <property type="gene ID" value="OE9A111368"/>
</dbReference>
<organism evidence="2 3">
    <name type="scientific">Olea europaea subsp. europaea</name>
    <dbReference type="NCBI Taxonomy" id="158383"/>
    <lineage>
        <taxon>Eukaryota</taxon>
        <taxon>Viridiplantae</taxon>
        <taxon>Streptophyta</taxon>
        <taxon>Embryophyta</taxon>
        <taxon>Tracheophyta</taxon>
        <taxon>Spermatophyta</taxon>
        <taxon>Magnoliopsida</taxon>
        <taxon>eudicotyledons</taxon>
        <taxon>Gunneridae</taxon>
        <taxon>Pentapetalae</taxon>
        <taxon>asterids</taxon>
        <taxon>lamiids</taxon>
        <taxon>Lamiales</taxon>
        <taxon>Oleaceae</taxon>
        <taxon>Oleeae</taxon>
        <taxon>Olea</taxon>
    </lineage>
</organism>
<evidence type="ECO:0000313" key="2">
    <source>
        <dbReference type="EMBL" id="CAA3025834.1"/>
    </source>
</evidence>
<dbReference type="AlphaFoldDB" id="A0A8S0V3R1"/>
<feature type="compositionally biased region" description="Acidic residues" evidence="1">
    <location>
        <begin position="202"/>
        <end position="212"/>
    </location>
</feature>
<proteinExistence type="predicted"/>
<evidence type="ECO:0008006" key="4">
    <source>
        <dbReference type="Google" id="ProtNLM"/>
    </source>
</evidence>
<dbReference type="Proteomes" id="UP000594638">
    <property type="component" value="Unassembled WGS sequence"/>
</dbReference>
<feature type="region of interest" description="Disordered" evidence="1">
    <location>
        <begin position="133"/>
        <end position="212"/>
    </location>
</feature>
<feature type="compositionally biased region" description="Basic and acidic residues" evidence="1">
    <location>
        <begin position="141"/>
        <end position="155"/>
    </location>
</feature>
<keyword evidence="3" id="KW-1185">Reference proteome</keyword>
<dbReference type="EMBL" id="CACTIH010009144">
    <property type="protein sequence ID" value="CAA3025834.1"/>
    <property type="molecule type" value="Genomic_DNA"/>
</dbReference>
<evidence type="ECO:0000256" key="1">
    <source>
        <dbReference type="SAM" id="MobiDB-lite"/>
    </source>
</evidence>
<sequence>MVDSYKLELALIVEGVITTPDNNIGIDEDTLSLVDDLELFFSYSWAKVGYRRLLKGFQGTWAYKMSDAKMKNEKDISYTIHEFSIAMQLHVHATLRPTEAEHDLPYIASLVPFPNRPVQFLDDLARSVVGPQFHQAAPPSGRHDGSAVGDGHDDESGAGAEDDETSVSDDRQTLEGNDNDGSKADESGDSSRDTSSETGAGDTEDDEDASGR</sequence>
<accession>A0A8S0V3R1</accession>
<feature type="compositionally biased region" description="Basic and acidic residues" evidence="1">
    <location>
        <begin position="180"/>
        <end position="195"/>
    </location>
</feature>
<gene>
    <name evidence="2" type="ORF">OLEA9_A111368</name>
</gene>
<dbReference type="OrthoDB" id="1839002at2759"/>
<evidence type="ECO:0000313" key="3">
    <source>
        <dbReference type="Proteomes" id="UP000594638"/>
    </source>
</evidence>
<reference evidence="2 3" key="1">
    <citation type="submission" date="2019-12" db="EMBL/GenBank/DDBJ databases">
        <authorList>
            <person name="Alioto T."/>
            <person name="Alioto T."/>
            <person name="Gomez Garrido J."/>
        </authorList>
    </citation>
    <scope>NUCLEOTIDE SEQUENCE [LARGE SCALE GENOMIC DNA]</scope>
</reference>
<protein>
    <recommendedName>
        <fullName evidence="4">DUF1985 domain-containing protein</fullName>
    </recommendedName>
</protein>
<name>A0A8S0V3R1_OLEEU</name>